<evidence type="ECO:0000313" key="2">
    <source>
        <dbReference type="EMBL" id="KAJ1723821.1"/>
    </source>
</evidence>
<gene>
    <name evidence="2" type="ORF">LPJ61_005795</name>
</gene>
<proteinExistence type="predicted"/>
<comment type="caution">
    <text evidence="2">The sequence shown here is derived from an EMBL/GenBank/DDBJ whole genome shotgun (WGS) entry which is preliminary data.</text>
</comment>
<protein>
    <submittedName>
        <fullName evidence="2">Uncharacterized protein</fullName>
    </submittedName>
</protein>
<sequence>MAPLKRPVATAVDPGKTAFAAAQALSAQTVTTTTVTTTTVTTYPPLKLPRVRRQKMLAPEMYPLASTPAPPALERFAVDINGHNLYFAQRDIGDYQSGEEILASIAANRAVGGHSDASSAAAPVSVAFAPAEHLQRAMTPLYTQDDEDAAAAAAAAEPNPLLESFAYSPARHASRGVLPAAQASRLAIGTRSRRSSSPPSPSHHRQFGRYSP</sequence>
<feature type="non-terminal residue" evidence="2">
    <location>
        <position position="1"/>
    </location>
</feature>
<reference evidence="2" key="1">
    <citation type="submission" date="2022-07" db="EMBL/GenBank/DDBJ databases">
        <title>Phylogenomic reconstructions and comparative analyses of Kickxellomycotina fungi.</title>
        <authorList>
            <person name="Reynolds N.K."/>
            <person name="Stajich J.E."/>
            <person name="Barry K."/>
            <person name="Grigoriev I.V."/>
            <person name="Crous P."/>
            <person name="Smith M.E."/>
        </authorList>
    </citation>
    <scope>NUCLEOTIDE SEQUENCE</scope>
    <source>
        <strain evidence="2">BCRC 34381</strain>
    </source>
</reference>
<name>A0A9W8CTM1_9FUNG</name>
<feature type="compositionally biased region" description="Basic residues" evidence="1">
    <location>
        <begin position="202"/>
        <end position="212"/>
    </location>
</feature>
<dbReference type="AlphaFoldDB" id="A0A9W8CTM1"/>
<feature type="region of interest" description="Disordered" evidence="1">
    <location>
        <begin position="176"/>
        <end position="212"/>
    </location>
</feature>
<dbReference type="EMBL" id="JANBOI010002187">
    <property type="protein sequence ID" value="KAJ1723821.1"/>
    <property type="molecule type" value="Genomic_DNA"/>
</dbReference>
<evidence type="ECO:0000313" key="3">
    <source>
        <dbReference type="Proteomes" id="UP001143981"/>
    </source>
</evidence>
<dbReference type="Proteomes" id="UP001143981">
    <property type="component" value="Unassembled WGS sequence"/>
</dbReference>
<organism evidence="2 3">
    <name type="scientific">Coemansia biformis</name>
    <dbReference type="NCBI Taxonomy" id="1286918"/>
    <lineage>
        <taxon>Eukaryota</taxon>
        <taxon>Fungi</taxon>
        <taxon>Fungi incertae sedis</taxon>
        <taxon>Zoopagomycota</taxon>
        <taxon>Kickxellomycotina</taxon>
        <taxon>Kickxellomycetes</taxon>
        <taxon>Kickxellales</taxon>
        <taxon>Kickxellaceae</taxon>
        <taxon>Coemansia</taxon>
    </lineage>
</organism>
<dbReference type="OrthoDB" id="190105at2759"/>
<evidence type="ECO:0000256" key="1">
    <source>
        <dbReference type="SAM" id="MobiDB-lite"/>
    </source>
</evidence>
<accession>A0A9W8CTM1</accession>
<keyword evidence="3" id="KW-1185">Reference proteome</keyword>